<evidence type="ECO:0000256" key="1">
    <source>
        <dbReference type="ARBA" id="ARBA00001947"/>
    </source>
</evidence>
<keyword evidence="9" id="KW-1185">Reference proteome</keyword>
<keyword evidence="3" id="KW-0479">Metal-binding</keyword>
<dbReference type="PANTHER" id="PTHR11409">
    <property type="entry name" value="ADENOSINE DEAMINASE"/>
    <property type="match status" value="1"/>
</dbReference>
<evidence type="ECO:0000256" key="6">
    <source>
        <dbReference type="ARBA" id="ARBA00023080"/>
    </source>
</evidence>
<gene>
    <name evidence="10" type="primary">LOC103484601</name>
</gene>
<proteinExistence type="inferred from homology"/>
<comment type="similarity">
    <text evidence="2">Belongs to the metallo-dependent hydrolases superfamily. Adenosine and AMP deaminases family.</text>
</comment>
<evidence type="ECO:0000256" key="4">
    <source>
        <dbReference type="ARBA" id="ARBA00022801"/>
    </source>
</evidence>
<dbReference type="Pfam" id="PF00962">
    <property type="entry name" value="A_deaminase"/>
    <property type="match status" value="2"/>
</dbReference>
<evidence type="ECO:0000259" key="8">
    <source>
        <dbReference type="Pfam" id="PF00962"/>
    </source>
</evidence>
<feature type="domain" description="Adenosine deaminase" evidence="8">
    <location>
        <begin position="208"/>
        <end position="380"/>
    </location>
</feature>
<accession>A0ABM3L3I9</accession>
<keyword evidence="6" id="KW-0546">Nucleotide metabolism</keyword>
<evidence type="ECO:0000313" key="10">
    <source>
        <dbReference type="RefSeq" id="XP_050944599.1"/>
    </source>
</evidence>
<evidence type="ECO:0000256" key="2">
    <source>
        <dbReference type="ARBA" id="ARBA00006676"/>
    </source>
</evidence>
<dbReference type="Gene3D" id="3.20.20.140">
    <property type="entry name" value="Metal-dependent hydrolases"/>
    <property type="match status" value="1"/>
</dbReference>
<comment type="catalytic activity">
    <reaction evidence="7">
        <text>N(6)-methyl-AMP + H2O + H(+) = IMP + methylamine</text>
        <dbReference type="Rhea" id="RHEA:16001"/>
        <dbReference type="ChEBI" id="CHEBI:15377"/>
        <dbReference type="ChEBI" id="CHEBI:15378"/>
        <dbReference type="ChEBI" id="CHEBI:58053"/>
        <dbReference type="ChEBI" id="CHEBI:59338"/>
        <dbReference type="ChEBI" id="CHEBI:144842"/>
    </reaction>
    <physiologicalReaction direction="left-to-right" evidence="7">
        <dbReference type="Rhea" id="RHEA:16002"/>
    </physiologicalReaction>
</comment>
<keyword evidence="5" id="KW-0862">Zinc</keyword>
<feature type="domain" description="Adenosine deaminase" evidence="8">
    <location>
        <begin position="8"/>
        <end position="122"/>
    </location>
</feature>
<reference evidence="10" key="1">
    <citation type="submission" date="2025-08" db="UniProtKB">
        <authorList>
            <consortium name="RefSeq"/>
        </authorList>
    </citation>
    <scope>IDENTIFICATION</scope>
    <source>
        <tissue evidence="10">Stem</tissue>
    </source>
</reference>
<organism evidence="9 10">
    <name type="scientific">Cucumis melo</name>
    <name type="common">Muskmelon</name>
    <dbReference type="NCBI Taxonomy" id="3656"/>
    <lineage>
        <taxon>Eukaryota</taxon>
        <taxon>Viridiplantae</taxon>
        <taxon>Streptophyta</taxon>
        <taxon>Embryophyta</taxon>
        <taxon>Tracheophyta</taxon>
        <taxon>Spermatophyta</taxon>
        <taxon>Magnoliopsida</taxon>
        <taxon>eudicotyledons</taxon>
        <taxon>Gunneridae</taxon>
        <taxon>Pentapetalae</taxon>
        <taxon>rosids</taxon>
        <taxon>fabids</taxon>
        <taxon>Cucurbitales</taxon>
        <taxon>Cucurbitaceae</taxon>
        <taxon>Benincaseae</taxon>
        <taxon>Cucumis</taxon>
    </lineage>
</organism>
<protein>
    <submittedName>
        <fullName evidence="10">N6-mAMP deaminase isoform X1</fullName>
    </submittedName>
</protein>
<keyword evidence="4" id="KW-0378">Hydrolase</keyword>
<dbReference type="GeneID" id="103484601"/>
<dbReference type="InterPro" id="IPR032466">
    <property type="entry name" value="Metal_Hydrolase"/>
</dbReference>
<name>A0ABM3L3I9_CUCME</name>
<dbReference type="PANTHER" id="PTHR11409:SF42">
    <property type="entry name" value="ADENOSINE DEAMINASE-LIKE PROTEIN"/>
    <property type="match status" value="1"/>
</dbReference>
<dbReference type="SUPFAM" id="SSF51556">
    <property type="entry name" value="Metallo-dependent hydrolases"/>
    <property type="match status" value="1"/>
</dbReference>
<sequence>MEWCQSIPKVELHAHLNGSIRDSTLLELARDLGETGVLVFSDFEHVILKSDRSLVEVFKLFDLIHMVTTDHTTISRITREVIEDFASENVVYIELRTTPKKNKLIGMSKRSYMEAVVEGLKSINSVDVAFMPHDVDTHSPLNSLSIDNNCNVTPRKRIYVRLLLSIDRRETTEDAMETVCWQLKLDLKFAPLIMDGMFTFFLHCSLQVKLALELKDVGVVGIDLSGNPIVGEWTTFWPALQFAKENGLAITLHCGEVPNPKEIQAMLDFWPQRIGHACFFEGDNWEKLKHLNIPVEICLTSNIRTNSISSLDVHHFADLYKVNHPLVICTDDSGVFSTSVSKEYSLAASAFGLGKKEIFQLARDAIEFIFADNEIKKILNQVFDSYVTNLAL</sequence>
<dbReference type="RefSeq" id="XP_050944599.1">
    <property type="nucleotide sequence ID" value="XM_051088642.1"/>
</dbReference>
<evidence type="ECO:0000256" key="7">
    <source>
        <dbReference type="ARBA" id="ARBA00048787"/>
    </source>
</evidence>
<dbReference type="Proteomes" id="UP001652600">
    <property type="component" value="Chromosome 8"/>
</dbReference>
<evidence type="ECO:0000256" key="5">
    <source>
        <dbReference type="ARBA" id="ARBA00022833"/>
    </source>
</evidence>
<dbReference type="CDD" id="cd00443">
    <property type="entry name" value="ADA_AMPD"/>
    <property type="match status" value="1"/>
</dbReference>
<dbReference type="InterPro" id="IPR001365">
    <property type="entry name" value="A_deaminase_dom"/>
</dbReference>
<evidence type="ECO:0000256" key="3">
    <source>
        <dbReference type="ARBA" id="ARBA00022723"/>
    </source>
</evidence>
<dbReference type="InterPro" id="IPR006330">
    <property type="entry name" value="Ado/ade_deaminase"/>
</dbReference>
<comment type="cofactor">
    <cofactor evidence="1">
        <name>Zn(2+)</name>
        <dbReference type="ChEBI" id="CHEBI:29105"/>
    </cofactor>
</comment>
<evidence type="ECO:0000313" key="9">
    <source>
        <dbReference type="Proteomes" id="UP001652600"/>
    </source>
</evidence>